<protein>
    <submittedName>
        <fullName evidence="1">Uncharacterized protein</fullName>
    </submittedName>
</protein>
<keyword evidence="2" id="KW-1185">Reference proteome</keyword>
<reference evidence="2" key="1">
    <citation type="submission" date="2017-04" db="EMBL/GenBank/DDBJ databases">
        <authorList>
            <person name="Varghese N."/>
            <person name="Submissions S."/>
        </authorList>
    </citation>
    <scope>NUCLEOTIDE SEQUENCE [LARGE SCALE GENOMIC DNA]</scope>
    <source>
        <strain evidence="2">DSM 19835</strain>
    </source>
</reference>
<dbReference type="RefSeq" id="WP_085496737.1">
    <property type="nucleotide sequence ID" value="NZ_FXAO01000002.1"/>
</dbReference>
<dbReference type="Proteomes" id="UP000193420">
    <property type="component" value="Unassembled WGS sequence"/>
</dbReference>
<name>A0A1X7IQ97_9FLAO</name>
<evidence type="ECO:0000313" key="2">
    <source>
        <dbReference type="Proteomes" id="UP000193420"/>
    </source>
</evidence>
<dbReference type="AlphaFoldDB" id="A0A1X7IQ97"/>
<dbReference type="OrthoDB" id="9784036at2"/>
<gene>
    <name evidence="1" type="ORF">SAMN03080602_00956</name>
</gene>
<organism evidence="1 2">
    <name type="scientific">Arenibacter troitsensis</name>
    <dbReference type="NCBI Taxonomy" id="188872"/>
    <lineage>
        <taxon>Bacteria</taxon>
        <taxon>Pseudomonadati</taxon>
        <taxon>Bacteroidota</taxon>
        <taxon>Flavobacteriia</taxon>
        <taxon>Flavobacteriales</taxon>
        <taxon>Flavobacteriaceae</taxon>
        <taxon>Arenibacter</taxon>
    </lineage>
</organism>
<evidence type="ECO:0000313" key="1">
    <source>
        <dbReference type="EMBL" id="SMG17251.1"/>
    </source>
</evidence>
<dbReference type="EMBL" id="FXAO01000002">
    <property type="protein sequence ID" value="SMG17251.1"/>
    <property type="molecule type" value="Genomic_DNA"/>
</dbReference>
<proteinExistence type="predicted"/>
<sequence>MRNYFLLFVSIGVLQSTLGFSQDLTIKIEIKDSIQSKILSGNRPVVVNLPKDYEISNIKRARDMIPLSTPTCEVKNPATENFFSFIGNDLIPISRKTIAQMVKGLFMAGP</sequence>
<accession>A0A1X7IQ97</accession>